<dbReference type="GeneID" id="20340987"/>
<dbReference type="EMBL" id="GL385395">
    <property type="protein sequence ID" value="EJT80533.1"/>
    <property type="molecule type" value="Genomic_DNA"/>
</dbReference>
<evidence type="ECO:0008006" key="5">
    <source>
        <dbReference type="Google" id="ProtNLM"/>
    </source>
</evidence>
<dbReference type="Proteomes" id="UP000006039">
    <property type="component" value="Unassembled WGS sequence"/>
</dbReference>
<organism evidence="2">
    <name type="scientific">Gaeumannomyces tritici (strain R3-111a-1)</name>
    <name type="common">Wheat and barley take-all root rot fungus</name>
    <name type="synonym">Gaeumannomyces graminis var. tritici</name>
    <dbReference type="NCBI Taxonomy" id="644352"/>
    <lineage>
        <taxon>Eukaryota</taxon>
        <taxon>Fungi</taxon>
        <taxon>Dikarya</taxon>
        <taxon>Ascomycota</taxon>
        <taxon>Pezizomycotina</taxon>
        <taxon>Sordariomycetes</taxon>
        <taxon>Sordariomycetidae</taxon>
        <taxon>Magnaporthales</taxon>
        <taxon>Magnaporthaceae</taxon>
        <taxon>Gaeumannomyces</taxon>
    </lineage>
</organism>
<evidence type="ECO:0000313" key="2">
    <source>
        <dbReference type="EMBL" id="EJT80533.1"/>
    </source>
</evidence>
<dbReference type="AlphaFoldDB" id="J3NGZ3"/>
<reference evidence="2" key="2">
    <citation type="submission" date="2010-07" db="EMBL/GenBank/DDBJ databases">
        <authorList>
            <consortium name="The Broad Institute Genome Sequencing Platform"/>
            <consortium name="Broad Institute Genome Sequencing Center for Infectious Disease"/>
            <person name="Ma L.-J."/>
            <person name="Dead R."/>
            <person name="Young S."/>
            <person name="Zeng Q."/>
            <person name="Koehrsen M."/>
            <person name="Alvarado L."/>
            <person name="Berlin A."/>
            <person name="Chapman S.B."/>
            <person name="Chen Z."/>
            <person name="Freedman E."/>
            <person name="Gellesch M."/>
            <person name="Goldberg J."/>
            <person name="Griggs A."/>
            <person name="Gujja S."/>
            <person name="Heilman E.R."/>
            <person name="Heiman D."/>
            <person name="Hepburn T."/>
            <person name="Howarth C."/>
            <person name="Jen D."/>
            <person name="Larson L."/>
            <person name="Mehta T."/>
            <person name="Neiman D."/>
            <person name="Pearson M."/>
            <person name="Roberts A."/>
            <person name="Saif S."/>
            <person name="Shea T."/>
            <person name="Shenoy N."/>
            <person name="Sisk P."/>
            <person name="Stolte C."/>
            <person name="Sykes S."/>
            <person name="Walk T."/>
            <person name="White J."/>
            <person name="Yandava C."/>
            <person name="Haas B."/>
            <person name="Nusbaum C."/>
            <person name="Birren B."/>
        </authorList>
    </citation>
    <scope>NUCLEOTIDE SEQUENCE</scope>
    <source>
        <strain evidence="2">R3-111a-1</strain>
    </source>
</reference>
<dbReference type="RefSeq" id="XP_009216542.1">
    <property type="nucleotide sequence ID" value="XM_009218278.1"/>
</dbReference>
<evidence type="ECO:0000256" key="1">
    <source>
        <dbReference type="SAM" id="SignalP"/>
    </source>
</evidence>
<reference evidence="2" key="3">
    <citation type="submission" date="2010-09" db="EMBL/GenBank/DDBJ databases">
        <title>Annotation of Gaeumannomyces graminis var. tritici R3-111a-1.</title>
        <authorList>
            <consortium name="The Broad Institute Genome Sequencing Platform"/>
            <person name="Ma L.-J."/>
            <person name="Dead R."/>
            <person name="Young S.K."/>
            <person name="Zeng Q."/>
            <person name="Gargeya S."/>
            <person name="Fitzgerald M."/>
            <person name="Haas B."/>
            <person name="Abouelleil A."/>
            <person name="Alvarado L."/>
            <person name="Arachchi H.M."/>
            <person name="Berlin A."/>
            <person name="Brown A."/>
            <person name="Chapman S.B."/>
            <person name="Chen Z."/>
            <person name="Dunbar C."/>
            <person name="Freedman E."/>
            <person name="Gearin G."/>
            <person name="Gellesch M."/>
            <person name="Goldberg J."/>
            <person name="Griggs A."/>
            <person name="Gujja S."/>
            <person name="Heiman D."/>
            <person name="Howarth C."/>
            <person name="Larson L."/>
            <person name="Lui A."/>
            <person name="MacDonald P.J.P."/>
            <person name="Mehta T."/>
            <person name="Montmayeur A."/>
            <person name="Murphy C."/>
            <person name="Neiman D."/>
            <person name="Pearson M."/>
            <person name="Priest M."/>
            <person name="Roberts A."/>
            <person name="Saif S."/>
            <person name="Shea T."/>
            <person name="Shenoy N."/>
            <person name="Sisk P."/>
            <person name="Stolte C."/>
            <person name="Sykes S."/>
            <person name="Yandava C."/>
            <person name="Wortman J."/>
            <person name="Nusbaum C."/>
            <person name="Birren B."/>
        </authorList>
    </citation>
    <scope>NUCLEOTIDE SEQUENCE</scope>
    <source>
        <strain evidence="2">R3-111a-1</strain>
    </source>
</reference>
<dbReference type="EnsemblFungi" id="EJT80533">
    <property type="protein sequence ID" value="EJT80533"/>
    <property type="gene ID" value="GGTG_00529"/>
</dbReference>
<dbReference type="HOGENOM" id="CLU_1635504_0_0_1"/>
<reference evidence="3" key="4">
    <citation type="journal article" date="2015" name="G3 (Bethesda)">
        <title>Genome sequences of three phytopathogenic species of the Magnaporthaceae family of fungi.</title>
        <authorList>
            <person name="Okagaki L.H."/>
            <person name="Nunes C.C."/>
            <person name="Sailsbery J."/>
            <person name="Clay B."/>
            <person name="Brown D."/>
            <person name="John T."/>
            <person name="Oh Y."/>
            <person name="Young N."/>
            <person name="Fitzgerald M."/>
            <person name="Haas B.J."/>
            <person name="Zeng Q."/>
            <person name="Young S."/>
            <person name="Adiconis X."/>
            <person name="Fan L."/>
            <person name="Levin J.Z."/>
            <person name="Mitchell T.K."/>
            <person name="Okubara P.A."/>
            <person name="Farman M.L."/>
            <person name="Kohn L.M."/>
            <person name="Birren B."/>
            <person name="Ma L.-J."/>
            <person name="Dean R.A."/>
        </authorList>
    </citation>
    <scope>NUCLEOTIDE SEQUENCE</scope>
    <source>
        <strain evidence="3">R3-111a-1</strain>
    </source>
</reference>
<feature type="signal peptide" evidence="1">
    <location>
        <begin position="1"/>
        <end position="20"/>
    </location>
</feature>
<protein>
    <recommendedName>
        <fullName evidence="5">Ecp2 effector protein domain-containing protein</fullName>
    </recommendedName>
</protein>
<evidence type="ECO:0000313" key="3">
    <source>
        <dbReference type="EnsemblFungi" id="EJT80533"/>
    </source>
</evidence>
<reference evidence="3" key="5">
    <citation type="submission" date="2018-04" db="UniProtKB">
        <authorList>
            <consortium name="EnsemblFungi"/>
        </authorList>
    </citation>
    <scope>IDENTIFICATION</scope>
    <source>
        <strain evidence="3">R3-111a-1</strain>
    </source>
</reference>
<proteinExistence type="predicted"/>
<reference evidence="4" key="1">
    <citation type="submission" date="2010-07" db="EMBL/GenBank/DDBJ databases">
        <title>The genome sequence of Gaeumannomyces graminis var. tritici strain R3-111a-1.</title>
        <authorList>
            <consortium name="The Broad Institute Genome Sequencing Platform"/>
            <person name="Ma L.-J."/>
            <person name="Dead R."/>
            <person name="Young S."/>
            <person name="Zeng Q."/>
            <person name="Koehrsen M."/>
            <person name="Alvarado L."/>
            <person name="Berlin A."/>
            <person name="Chapman S.B."/>
            <person name="Chen Z."/>
            <person name="Freedman E."/>
            <person name="Gellesch M."/>
            <person name="Goldberg J."/>
            <person name="Griggs A."/>
            <person name="Gujja S."/>
            <person name="Heilman E.R."/>
            <person name="Heiman D."/>
            <person name="Hepburn T."/>
            <person name="Howarth C."/>
            <person name="Jen D."/>
            <person name="Larson L."/>
            <person name="Mehta T."/>
            <person name="Neiman D."/>
            <person name="Pearson M."/>
            <person name="Roberts A."/>
            <person name="Saif S."/>
            <person name="Shea T."/>
            <person name="Shenoy N."/>
            <person name="Sisk P."/>
            <person name="Stolte C."/>
            <person name="Sykes S."/>
            <person name="Walk T."/>
            <person name="White J."/>
            <person name="Yandava C."/>
            <person name="Haas B."/>
            <person name="Nusbaum C."/>
            <person name="Birren B."/>
        </authorList>
    </citation>
    <scope>NUCLEOTIDE SEQUENCE [LARGE SCALE GENOMIC DNA]</scope>
    <source>
        <strain evidence="4">R3-111a-1</strain>
    </source>
</reference>
<feature type="chain" id="PRO_5015094098" description="Ecp2 effector protein domain-containing protein" evidence="1">
    <location>
        <begin position="21"/>
        <end position="162"/>
    </location>
</feature>
<sequence length="162" mass="17796">MRTNTIFACLGAVGLAAAAAEPTGTRDMGRSPFVNTARMQKAGDEYECAVYSDPRWTFSLRDAQAVIQKWADRGDVPILLAKGDCFNQKAGKCLGWICRTYASNDPAVTIPNSLVVSQLKHLSNWCFGQDKNDSAILRHATVLRREEVETLIISIGPTFEKS</sequence>
<keyword evidence="1" id="KW-0732">Signal</keyword>
<name>J3NGZ3_GAET3</name>
<accession>J3NGZ3</accession>
<gene>
    <name evidence="3" type="primary">20340987</name>
    <name evidence="2" type="ORF">GGTG_00529</name>
</gene>
<evidence type="ECO:0000313" key="4">
    <source>
        <dbReference type="Proteomes" id="UP000006039"/>
    </source>
</evidence>
<dbReference type="VEuPathDB" id="FungiDB:GGTG_00529"/>
<keyword evidence="4" id="KW-1185">Reference proteome</keyword>